<dbReference type="PIRSF" id="PIRSF000124">
    <property type="entry name" value="UDPglc_GDPman_dh"/>
    <property type="match status" value="1"/>
</dbReference>
<gene>
    <name evidence="5" type="ORF">AVDCRST_MAG30-86</name>
</gene>
<proteinExistence type="inferred from homology"/>
<dbReference type="InterPro" id="IPR014027">
    <property type="entry name" value="UDP-Glc/GDP-Man_DH_C"/>
</dbReference>
<name>A0A6J4RLC3_9ACTN</name>
<dbReference type="EMBL" id="CADCVS010000014">
    <property type="protein sequence ID" value="CAA9470700.1"/>
    <property type="molecule type" value="Genomic_DNA"/>
</dbReference>
<dbReference type="PANTHER" id="PTHR43491">
    <property type="entry name" value="UDP-N-ACETYL-D-MANNOSAMINE DEHYDROGENASE"/>
    <property type="match status" value="1"/>
</dbReference>
<sequence length="432" mass="46819">MLSSAATFDHRIAAREARVGVIGLGYAGLPLAMSFAEQGFSVLGIDLNTDRVQAVTDRRSYLVDVPADRYSGLAGSLTASTDYGVVSDLDTLTICVPTPLSKTRTPDLGYIVSAAESVAAQLRPGQLVVLQSTTYPGTTEDIVLPILEAAGGKVGTDFFLGYAPERVDPGNQHYDVRTTPRVVAGVTKECRRRTQLLYQTIVDEIVPVSSTMVAETAKLHENTFRAVNIALANELALMCDRLGISAWDVIEAAATKPFAFLPHYPGPGLGGDCIPVVPHFLTWRLREYGYTNQLIDAAHEINSQMPNHVTQKVADALNDVGRAVKGSRVLLLGMAYKADVHDTRESPSLEILRQLSQRGADVRYCDPWVPGISLDGVDHDSVAFTEEEVAAADCVVMLTQHRAFLEHPLWGSAKLLVDTRNVVPDGPGVWRI</sequence>
<dbReference type="GO" id="GO:0051287">
    <property type="term" value="F:NAD binding"/>
    <property type="evidence" value="ECO:0007669"/>
    <property type="project" value="InterPro"/>
</dbReference>
<dbReference type="EC" id="1.1.1.136" evidence="5"/>
<dbReference type="InterPro" id="IPR028359">
    <property type="entry name" value="UDP_ManNAc/GlcNAc_DH"/>
</dbReference>
<reference evidence="5" key="1">
    <citation type="submission" date="2020-02" db="EMBL/GenBank/DDBJ databases">
        <authorList>
            <person name="Meier V. D."/>
        </authorList>
    </citation>
    <scope>NUCLEOTIDE SEQUENCE</scope>
    <source>
        <strain evidence="5">AVDCRST_MAG30</strain>
    </source>
</reference>
<evidence type="ECO:0000256" key="3">
    <source>
        <dbReference type="PIRNR" id="PIRNR000124"/>
    </source>
</evidence>
<dbReference type="PIRSF" id="PIRSF500136">
    <property type="entry name" value="UDP_ManNAc_DH"/>
    <property type="match status" value="1"/>
</dbReference>
<dbReference type="SMART" id="SM00984">
    <property type="entry name" value="UDPG_MGDP_dh_C"/>
    <property type="match status" value="1"/>
</dbReference>
<dbReference type="PANTHER" id="PTHR43491:SF1">
    <property type="entry name" value="UDP-N-ACETYL-D-MANNOSAMINE DEHYDROGENASE"/>
    <property type="match status" value="1"/>
</dbReference>
<dbReference type="Pfam" id="PF00984">
    <property type="entry name" value="UDPG_MGDP_dh"/>
    <property type="match status" value="1"/>
</dbReference>
<dbReference type="GO" id="GO:0047004">
    <property type="term" value="F:UDP-N-acetylglucosamine 6-dehydrogenase activity"/>
    <property type="evidence" value="ECO:0007669"/>
    <property type="project" value="UniProtKB-EC"/>
</dbReference>
<dbReference type="SUPFAM" id="SSF52413">
    <property type="entry name" value="UDP-glucose/GDP-mannose dehydrogenase C-terminal domain"/>
    <property type="match status" value="1"/>
</dbReference>
<dbReference type="InterPro" id="IPR014026">
    <property type="entry name" value="UDP-Glc/GDP-Man_DH_dimer"/>
</dbReference>
<dbReference type="InterPro" id="IPR008927">
    <property type="entry name" value="6-PGluconate_DH-like_C_sf"/>
</dbReference>
<protein>
    <submittedName>
        <fullName evidence="5">UDP-N-acetyl-D-glucosamine 6-dehydrogenase</fullName>
        <ecNumber evidence="5">1.1.1.136</ecNumber>
    </submittedName>
</protein>
<dbReference type="InterPro" id="IPR001732">
    <property type="entry name" value="UDP-Glc/GDP-Man_DH_N"/>
</dbReference>
<dbReference type="Pfam" id="PF03721">
    <property type="entry name" value="UDPG_MGDP_dh_N"/>
    <property type="match status" value="1"/>
</dbReference>
<dbReference type="AlphaFoldDB" id="A0A6J4RLC3"/>
<dbReference type="NCBIfam" id="TIGR03026">
    <property type="entry name" value="NDP-sugDHase"/>
    <property type="match status" value="1"/>
</dbReference>
<feature type="domain" description="UDP-glucose/GDP-mannose dehydrogenase C-terminal" evidence="4">
    <location>
        <begin position="330"/>
        <end position="425"/>
    </location>
</feature>
<dbReference type="InterPro" id="IPR036220">
    <property type="entry name" value="UDP-Glc/GDP-Man_DH_C_sf"/>
</dbReference>
<dbReference type="InterPro" id="IPR036291">
    <property type="entry name" value="NAD(P)-bd_dom_sf"/>
</dbReference>
<accession>A0A6J4RLC3</accession>
<dbReference type="SUPFAM" id="SSF51735">
    <property type="entry name" value="NAD(P)-binding Rossmann-fold domains"/>
    <property type="match status" value="1"/>
</dbReference>
<dbReference type="Pfam" id="PF03720">
    <property type="entry name" value="UDPG_MGDP_dh_C"/>
    <property type="match status" value="1"/>
</dbReference>
<dbReference type="InterPro" id="IPR017476">
    <property type="entry name" value="UDP-Glc/GDP-Man"/>
</dbReference>
<evidence type="ECO:0000259" key="4">
    <source>
        <dbReference type="SMART" id="SM00984"/>
    </source>
</evidence>
<dbReference type="Gene3D" id="3.40.50.720">
    <property type="entry name" value="NAD(P)-binding Rossmann-like Domain"/>
    <property type="match status" value="2"/>
</dbReference>
<organism evidence="5">
    <name type="scientific">uncultured Solirubrobacteraceae bacterium</name>
    <dbReference type="NCBI Taxonomy" id="1162706"/>
    <lineage>
        <taxon>Bacteria</taxon>
        <taxon>Bacillati</taxon>
        <taxon>Actinomycetota</taxon>
        <taxon>Thermoleophilia</taxon>
        <taxon>Solirubrobacterales</taxon>
        <taxon>Solirubrobacteraceae</taxon>
        <taxon>environmental samples</taxon>
    </lineage>
</organism>
<evidence type="ECO:0000313" key="5">
    <source>
        <dbReference type="EMBL" id="CAA9470700.1"/>
    </source>
</evidence>
<keyword evidence="2" id="KW-0520">NAD</keyword>
<dbReference type="GO" id="GO:0016628">
    <property type="term" value="F:oxidoreductase activity, acting on the CH-CH group of donors, NAD or NADP as acceptor"/>
    <property type="evidence" value="ECO:0007669"/>
    <property type="project" value="InterPro"/>
</dbReference>
<evidence type="ECO:0000256" key="1">
    <source>
        <dbReference type="ARBA" id="ARBA00023002"/>
    </source>
</evidence>
<comment type="similarity">
    <text evidence="3">Belongs to the UDP-glucose/GDP-mannose dehydrogenase family.</text>
</comment>
<dbReference type="SUPFAM" id="SSF48179">
    <property type="entry name" value="6-phosphogluconate dehydrogenase C-terminal domain-like"/>
    <property type="match status" value="1"/>
</dbReference>
<dbReference type="GO" id="GO:0000271">
    <property type="term" value="P:polysaccharide biosynthetic process"/>
    <property type="evidence" value="ECO:0007669"/>
    <property type="project" value="InterPro"/>
</dbReference>
<evidence type="ECO:0000256" key="2">
    <source>
        <dbReference type="ARBA" id="ARBA00023027"/>
    </source>
</evidence>
<keyword evidence="1 5" id="KW-0560">Oxidoreductase</keyword>